<feature type="transmembrane region" description="Helical" evidence="1">
    <location>
        <begin position="17"/>
        <end position="37"/>
    </location>
</feature>
<dbReference type="Pfam" id="PF12730">
    <property type="entry name" value="ABC2_membrane_4"/>
    <property type="match status" value="1"/>
</dbReference>
<evidence type="ECO:0000313" key="3">
    <source>
        <dbReference type="Proteomes" id="UP000261905"/>
    </source>
</evidence>
<dbReference type="Proteomes" id="UP000261905">
    <property type="component" value="Unassembled WGS sequence"/>
</dbReference>
<feature type="transmembrane region" description="Helical" evidence="1">
    <location>
        <begin position="57"/>
        <end position="82"/>
    </location>
</feature>
<keyword evidence="1" id="KW-0472">Membrane</keyword>
<comment type="caution">
    <text evidence="2">The sequence shown here is derived from an EMBL/GenBank/DDBJ whole genome shotgun (WGS) entry which is preliminary data.</text>
</comment>
<keyword evidence="1" id="KW-0812">Transmembrane</keyword>
<feature type="transmembrane region" description="Helical" evidence="1">
    <location>
        <begin position="145"/>
        <end position="167"/>
    </location>
</feature>
<feature type="transmembrane region" description="Helical" evidence="1">
    <location>
        <begin position="174"/>
        <end position="196"/>
    </location>
</feature>
<feature type="transmembrane region" description="Helical" evidence="1">
    <location>
        <begin position="103"/>
        <end position="125"/>
    </location>
</feature>
<dbReference type="EMBL" id="QUBQ01000001">
    <property type="protein sequence ID" value="REK77752.1"/>
    <property type="molecule type" value="Genomic_DNA"/>
</dbReference>
<dbReference type="AlphaFoldDB" id="A0A371PNH1"/>
<reference evidence="2 3" key="1">
    <citation type="submission" date="2018-08" db="EMBL/GenBank/DDBJ databases">
        <title>Paenibacillus sp. M4BSY-1, whole genome shotgun sequence.</title>
        <authorList>
            <person name="Tuo L."/>
        </authorList>
    </citation>
    <scope>NUCLEOTIDE SEQUENCE [LARGE SCALE GENOMIC DNA]</scope>
    <source>
        <strain evidence="2 3">M4BSY-1</strain>
    </source>
</reference>
<gene>
    <name evidence="2" type="ORF">DX130_12405</name>
</gene>
<keyword evidence="1" id="KW-1133">Transmembrane helix</keyword>
<name>A0A371PNH1_9BACL</name>
<evidence type="ECO:0000313" key="2">
    <source>
        <dbReference type="EMBL" id="REK77752.1"/>
    </source>
</evidence>
<accession>A0A371PNH1</accession>
<feature type="transmembrane region" description="Helical" evidence="1">
    <location>
        <begin position="226"/>
        <end position="245"/>
    </location>
</feature>
<evidence type="ECO:0000256" key="1">
    <source>
        <dbReference type="SAM" id="Phobius"/>
    </source>
</evidence>
<proteinExistence type="predicted"/>
<keyword evidence="3" id="KW-1185">Reference proteome</keyword>
<organism evidence="2 3">
    <name type="scientific">Paenibacillus paeoniae</name>
    <dbReference type="NCBI Taxonomy" id="2292705"/>
    <lineage>
        <taxon>Bacteria</taxon>
        <taxon>Bacillati</taxon>
        <taxon>Bacillota</taxon>
        <taxon>Bacilli</taxon>
        <taxon>Bacillales</taxon>
        <taxon>Paenibacillaceae</taxon>
        <taxon>Paenibacillus</taxon>
    </lineage>
</organism>
<sequence length="254" mass="28949">MINIFKMDFHRFKTNKMIYILLLIFFAFQIFGIYMLKTYEQPGENGGMLISTMNESQFIQVIMAQTPSWMLVYIAVFSVYFYMSEYSSGFYKNYIAMKNARMYSVLSKILITGLFTLFMFIVMFIADMIGRSIFFDHAALGDGGYLAKLLIGQFLLHWAFSIVILCISIISKSLIASIVVGFVLSLNVLGMVISALESLVGQVNLSSFLLVNTIVSPRDFHHINDLIHVAGVAIVFILLFSFIAVRYKIKEDLR</sequence>
<protein>
    <submittedName>
        <fullName evidence="2">Uncharacterized protein</fullName>
    </submittedName>
</protein>
<dbReference type="RefSeq" id="WP_116045582.1">
    <property type="nucleotide sequence ID" value="NZ_QUBQ01000001.1"/>
</dbReference>